<reference evidence="2 5" key="2">
    <citation type="submission" date="2019-06" db="EMBL/GenBank/DDBJ databases">
        <authorList>
            <person name="Palmer J.M."/>
        </authorList>
    </citation>
    <scope>NUCLEOTIDE SEQUENCE [LARGE SCALE GENOMIC DNA]</scope>
    <source>
        <strain evidence="2 5">TWF102</strain>
    </source>
</reference>
<reference evidence="3 4" key="1">
    <citation type="submission" date="2019-03" db="EMBL/GenBank/DDBJ databases">
        <title>Nematode-trapping fungi genome.</title>
        <authorList>
            <person name="Vidal-Diez De Ulzurrun G."/>
        </authorList>
    </citation>
    <scope>NUCLEOTIDE SEQUENCE [LARGE SCALE GENOMIC DNA]</scope>
    <source>
        <strain evidence="3 4">TWF154</strain>
    </source>
</reference>
<evidence type="ECO:0000313" key="3">
    <source>
        <dbReference type="EMBL" id="TGJ64797.1"/>
    </source>
</evidence>
<comment type="caution">
    <text evidence="2">The sequence shown here is derived from an EMBL/GenBank/DDBJ whole genome shotgun (WGS) entry which is preliminary data.</text>
</comment>
<organism evidence="2 5">
    <name type="scientific">Orbilia oligospora</name>
    <name type="common">Nematode-trapping fungus</name>
    <name type="synonym">Arthrobotrys oligospora</name>
    <dbReference type="NCBI Taxonomy" id="2813651"/>
    <lineage>
        <taxon>Eukaryota</taxon>
        <taxon>Fungi</taxon>
        <taxon>Dikarya</taxon>
        <taxon>Ascomycota</taxon>
        <taxon>Pezizomycotina</taxon>
        <taxon>Orbiliomycetes</taxon>
        <taxon>Orbiliales</taxon>
        <taxon>Orbiliaceae</taxon>
        <taxon>Orbilia</taxon>
    </lineage>
</organism>
<evidence type="ECO:0000313" key="2">
    <source>
        <dbReference type="EMBL" id="KAF3111501.1"/>
    </source>
</evidence>
<dbReference type="OrthoDB" id="10270364at2759"/>
<accession>A0A7C8NIE6</accession>
<dbReference type="EMBL" id="WIQW01000004">
    <property type="protein sequence ID" value="KAF3111501.1"/>
    <property type="molecule type" value="Genomic_DNA"/>
</dbReference>
<evidence type="ECO:0000256" key="1">
    <source>
        <dbReference type="SAM" id="MobiDB-lite"/>
    </source>
</evidence>
<sequence>MNERVSDWNSLTLSGYRYAADNFGKRDKKSTRLRETTCGLRQIKEVDSSTHRPPFPCHATDWLVGSFGRPLQLFHRLVSGDRSPITGPGPAIIVKQAGATDMGQLPTYQRPQALLAPHS</sequence>
<dbReference type="AlphaFoldDB" id="A0A7C8NIE6"/>
<proteinExistence type="predicted"/>
<protein>
    <submittedName>
        <fullName evidence="2">Uncharacterized protein</fullName>
    </submittedName>
</protein>
<dbReference type="Proteomes" id="UP000297595">
    <property type="component" value="Unassembled WGS sequence"/>
</dbReference>
<dbReference type="Proteomes" id="UP000475325">
    <property type="component" value="Unassembled WGS sequence"/>
</dbReference>
<evidence type="ECO:0000313" key="4">
    <source>
        <dbReference type="Proteomes" id="UP000297595"/>
    </source>
</evidence>
<gene>
    <name evidence="3" type="ORF">EYR41_010831</name>
    <name evidence="2" type="ORF">TWF102_007163</name>
</gene>
<dbReference type="EMBL" id="SOZJ01000007">
    <property type="protein sequence ID" value="TGJ64797.1"/>
    <property type="molecule type" value="Genomic_DNA"/>
</dbReference>
<feature type="region of interest" description="Disordered" evidence="1">
    <location>
        <begin position="99"/>
        <end position="119"/>
    </location>
</feature>
<name>A0A7C8NIE6_ORBOL</name>
<evidence type="ECO:0000313" key="5">
    <source>
        <dbReference type="Proteomes" id="UP000475325"/>
    </source>
</evidence>